<gene>
    <name evidence="1" type="ORF">B4135_1080</name>
</gene>
<dbReference type="Proteomes" id="UP000075683">
    <property type="component" value="Unassembled WGS sequence"/>
</dbReference>
<proteinExistence type="predicted"/>
<dbReference type="AlphaFoldDB" id="A0A150MEM9"/>
<reference evidence="1 2" key="1">
    <citation type="submission" date="2016-01" db="EMBL/GenBank/DDBJ databases">
        <title>Draft Genome Sequences of Seven Thermophilic Sporeformers Isolated from Foods.</title>
        <authorList>
            <person name="Berendsen E.M."/>
            <person name="Wells-Bennik M.H."/>
            <person name="Krawcyk A.O."/>
            <person name="De Jong A."/>
            <person name="Holsappel S."/>
            <person name="Eijlander R.T."/>
            <person name="Kuipers O.P."/>
        </authorList>
    </citation>
    <scope>NUCLEOTIDE SEQUENCE [LARGE SCALE GENOMIC DNA]</scope>
    <source>
        <strain evidence="1 2">B4135</strain>
    </source>
</reference>
<comment type="caution">
    <text evidence="1">The sequence shown here is derived from an EMBL/GenBank/DDBJ whole genome shotgun (WGS) entry which is preliminary data.</text>
</comment>
<accession>A0A150MEM9</accession>
<organism evidence="1 2">
    <name type="scientific">Caldibacillus debilis</name>
    <dbReference type="NCBI Taxonomy" id="301148"/>
    <lineage>
        <taxon>Bacteria</taxon>
        <taxon>Bacillati</taxon>
        <taxon>Bacillota</taxon>
        <taxon>Bacilli</taxon>
        <taxon>Bacillales</taxon>
        <taxon>Bacillaceae</taxon>
        <taxon>Caldibacillus</taxon>
    </lineage>
</organism>
<protein>
    <submittedName>
        <fullName evidence="1">Uncharacterized protein</fullName>
    </submittedName>
</protein>
<evidence type="ECO:0000313" key="2">
    <source>
        <dbReference type="Proteomes" id="UP000075683"/>
    </source>
</evidence>
<dbReference type="STRING" id="301148.B4135_1080"/>
<sequence>MEKTLFGRMAERFSLPGGFFSSRPGYPFRRGTMKAPADSSARLLRTAFLSACGAETCRGPFPASFFPHKKSLRLSAGAIGKKGDRDWFPGLLIFPEIFAR</sequence>
<name>A0A150MEM9_9BACI</name>
<evidence type="ECO:0000313" key="1">
    <source>
        <dbReference type="EMBL" id="KYD22745.1"/>
    </source>
</evidence>
<dbReference type="EMBL" id="LQYT01000008">
    <property type="protein sequence ID" value="KYD22745.1"/>
    <property type="molecule type" value="Genomic_DNA"/>
</dbReference>